<dbReference type="GO" id="GO:0016757">
    <property type="term" value="F:glycosyltransferase activity"/>
    <property type="evidence" value="ECO:0007669"/>
    <property type="project" value="UniProtKB-KW"/>
</dbReference>
<evidence type="ECO:0000259" key="11">
    <source>
        <dbReference type="Pfam" id="PF00535"/>
    </source>
</evidence>
<evidence type="ECO:0000256" key="8">
    <source>
        <dbReference type="ARBA" id="ARBA00038120"/>
    </source>
</evidence>
<comment type="caution">
    <text evidence="12">The sequence shown here is derived from an EMBL/GenBank/DDBJ whole genome shotgun (WGS) entry which is preliminary data.</text>
</comment>
<dbReference type="PANTHER" id="PTHR43646:SF2">
    <property type="entry name" value="GLYCOSYLTRANSFERASE 2-LIKE DOMAIN-CONTAINING PROTEIN"/>
    <property type="match status" value="1"/>
</dbReference>
<comment type="function">
    <text evidence="6">Catalyzes the glycosylation of 4,4'-diaponeurosporenoate, i.e. the esterification of glucose at the C1'' position with the carboxyl group of 4,4'-diaponeurosporenic acid, to form glycosyl-4,4'-diaponeurosporenoate. This is a step in the biosynthesis of staphyloxanthin, an orange pigment present in most staphylococci strains.</text>
</comment>
<evidence type="ECO:0000256" key="3">
    <source>
        <dbReference type="ARBA" id="ARBA00022676"/>
    </source>
</evidence>
<name>A0A543HWD3_9MICO</name>
<dbReference type="GO" id="GO:0005886">
    <property type="term" value="C:plasma membrane"/>
    <property type="evidence" value="ECO:0007669"/>
    <property type="project" value="UniProtKB-SubCell"/>
</dbReference>
<keyword evidence="3" id="KW-0328">Glycosyltransferase</keyword>
<keyword evidence="2" id="KW-1003">Cell membrane</keyword>
<comment type="pathway">
    <text evidence="7">Carotenoid biosynthesis; staphyloxanthin biosynthesis; staphyloxanthin from farnesyl diphosphate: step 4/5.</text>
</comment>
<comment type="similarity">
    <text evidence="8">Belongs to the glycosyltransferase 2 family. CrtQ subfamily.</text>
</comment>
<keyword evidence="13" id="KW-1185">Reference proteome</keyword>
<sequence length="275" mass="29719">MVSRDPRDLPAADDGSDETEPAGIRLWVVVPAWNEERGIGATMSALAAQRDRDFTLVVVDNASTDATVAEVERACAASTLDVQVITEPRKGTGAAADTGVRHAIAHGATHVLRTDADTLPAPGWTAAARRAFAGGADLVTGPMRARSDEVRLKVWERAVLPAVIGVCQTFGRLRPSNRSPELHGPYRMSPGCNLGVSARAYVASGGFPRTAIEEVHEDRELVNRVRRVSGRVELHRDLVVHASVRRLRAYGLLGTLRWYLDHGHHPDVVDVRGLA</sequence>
<evidence type="ECO:0000313" key="13">
    <source>
        <dbReference type="Proteomes" id="UP000316747"/>
    </source>
</evidence>
<accession>A0A543HWD3</accession>
<dbReference type="InterPro" id="IPR001173">
    <property type="entry name" value="Glyco_trans_2-like"/>
</dbReference>
<protein>
    <recommendedName>
        <fullName evidence="9">4,4'-diaponeurosporenoate glycosyltransferase</fullName>
    </recommendedName>
</protein>
<feature type="region of interest" description="Disordered" evidence="10">
    <location>
        <begin position="1"/>
        <end position="20"/>
    </location>
</feature>
<evidence type="ECO:0000256" key="2">
    <source>
        <dbReference type="ARBA" id="ARBA00022475"/>
    </source>
</evidence>
<evidence type="ECO:0000256" key="6">
    <source>
        <dbReference type="ARBA" id="ARBA00037281"/>
    </source>
</evidence>
<evidence type="ECO:0000256" key="5">
    <source>
        <dbReference type="ARBA" id="ARBA00023136"/>
    </source>
</evidence>
<gene>
    <name evidence="12" type="ORF">FBY41_2695</name>
</gene>
<reference evidence="12 13" key="1">
    <citation type="submission" date="2019-06" db="EMBL/GenBank/DDBJ databases">
        <title>Genome sequencing of plant associated microbes to promote plant fitness in Sorghum bicolor and Oryza sativa.</title>
        <authorList>
            <person name="Coleman-Derr D."/>
        </authorList>
    </citation>
    <scope>NUCLEOTIDE SEQUENCE [LARGE SCALE GENOMIC DNA]</scope>
    <source>
        <strain evidence="12 13">KV-663</strain>
    </source>
</reference>
<proteinExistence type="inferred from homology"/>
<dbReference type="AlphaFoldDB" id="A0A543HWD3"/>
<dbReference type="Proteomes" id="UP000316747">
    <property type="component" value="Unassembled WGS sequence"/>
</dbReference>
<evidence type="ECO:0000313" key="12">
    <source>
        <dbReference type="EMBL" id="TQM62657.1"/>
    </source>
</evidence>
<feature type="domain" description="Glycosyltransferase 2-like" evidence="11">
    <location>
        <begin position="28"/>
        <end position="165"/>
    </location>
</feature>
<dbReference type="Pfam" id="PF00535">
    <property type="entry name" value="Glycos_transf_2"/>
    <property type="match status" value="1"/>
</dbReference>
<dbReference type="Gene3D" id="3.90.550.10">
    <property type="entry name" value="Spore Coat Polysaccharide Biosynthesis Protein SpsA, Chain A"/>
    <property type="match status" value="1"/>
</dbReference>
<evidence type="ECO:0000256" key="9">
    <source>
        <dbReference type="ARBA" id="ARBA00040345"/>
    </source>
</evidence>
<evidence type="ECO:0000256" key="10">
    <source>
        <dbReference type="SAM" id="MobiDB-lite"/>
    </source>
</evidence>
<dbReference type="InterPro" id="IPR029044">
    <property type="entry name" value="Nucleotide-diphossugar_trans"/>
</dbReference>
<feature type="compositionally biased region" description="Basic and acidic residues" evidence="10">
    <location>
        <begin position="1"/>
        <end position="10"/>
    </location>
</feature>
<evidence type="ECO:0000256" key="7">
    <source>
        <dbReference type="ARBA" id="ARBA00037904"/>
    </source>
</evidence>
<dbReference type="SUPFAM" id="SSF53448">
    <property type="entry name" value="Nucleotide-diphospho-sugar transferases"/>
    <property type="match status" value="1"/>
</dbReference>
<keyword evidence="5" id="KW-0472">Membrane</keyword>
<dbReference type="CDD" id="cd00761">
    <property type="entry name" value="Glyco_tranf_GTA_type"/>
    <property type="match status" value="1"/>
</dbReference>
<evidence type="ECO:0000256" key="4">
    <source>
        <dbReference type="ARBA" id="ARBA00022679"/>
    </source>
</evidence>
<dbReference type="EMBL" id="VFPM01000002">
    <property type="protein sequence ID" value="TQM62657.1"/>
    <property type="molecule type" value="Genomic_DNA"/>
</dbReference>
<evidence type="ECO:0000256" key="1">
    <source>
        <dbReference type="ARBA" id="ARBA00004236"/>
    </source>
</evidence>
<organism evidence="12 13">
    <name type="scientific">Humibacillus xanthopallidus</name>
    <dbReference type="NCBI Taxonomy" id="412689"/>
    <lineage>
        <taxon>Bacteria</taxon>
        <taxon>Bacillati</taxon>
        <taxon>Actinomycetota</taxon>
        <taxon>Actinomycetes</taxon>
        <taxon>Micrococcales</taxon>
        <taxon>Intrasporangiaceae</taxon>
        <taxon>Humibacillus</taxon>
    </lineage>
</organism>
<keyword evidence="4 12" id="KW-0808">Transferase</keyword>
<comment type="subcellular location">
    <subcellularLocation>
        <location evidence="1">Cell membrane</location>
    </subcellularLocation>
</comment>
<dbReference type="PANTHER" id="PTHR43646">
    <property type="entry name" value="GLYCOSYLTRANSFERASE"/>
    <property type="match status" value="1"/>
</dbReference>